<evidence type="ECO:0008006" key="5">
    <source>
        <dbReference type="Google" id="ProtNLM"/>
    </source>
</evidence>
<dbReference type="AlphaFoldDB" id="A0A0N8KK37"/>
<gene>
    <name evidence="3" type="ORF">HLUCCX14_16455</name>
</gene>
<proteinExistence type="predicted"/>
<comment type="caution">
    <text evidence="3">The sequence shown here is derived from an EMBL/GenBank/DDBJ whole genome shotgun (WGS) entry which is preliminary data.</text>
</comment>
<dbReference type="Proteomes" id="UP000050416">
    <property type="component" value="Unassembled WGS sequence"/>
</dbReference>
<protein>
    <recommendedName>
        <fullName evidence="5">Arabinose efflux permease</fullName>
    </recommendedName>
</protein>
<dbReference type="EMBL" id="LJZQ01000037">
    <property type="protein sequence ID" value="KPQ27050.1"/>
    <property type="molecule type" value="Genomic_DNA"/>
</dbReference>
<feature type="transmembrane region" description="Helical" evidence="2">
    <location>
        <begin position="21"/>
        <end position="41"/>
    </location>
</feature>
<evidence type="ECO:0000256" key="1">
    <source>
        <dbReference type="SAM" id="MobiDB-lite"/>
    </source>
</evidence>
<feature type="transmembrane region" description="Helical" evidence="2">
    <location>
        <begin position="53"/>
        <end position="71"/>
    </location>
</feature>
<organism evidence="3 4">
    <name type="scientific">Marinobacter excellens HL-55</name>
    <dbReference type="NCBI Taxonomy" id="1305731"/>
    <lineage>
        <taxon>Bacteria</taxon>
        <taxon>Pseudomonadati</taxon>
        <taxon>Pseudomonadota</taxon>
        <taxon>Gammaproteobacteria</taxon>
        <taxon>Pseudomonadales</taxon>
        <taxon>Marinobacteraceae</taxon>
        <taxon>Marinobacter</taxon>
    </lineage>
</organism>
<evidence type="ECO:0000256" key="2">
    <source>
        <dbReference type="SAM" id="Phobius"/>
    </source>
</evidence>
<feature type="compositionally biased region" description="Basic and acidic residues" evidence="1">
    <location>
        <begin position="103"/>
        <end position="114"/>
    </location>
</feature>
<sequence length="122" mass="13084">MSLTGLYLMTGIRLLPGRLSVGPVLPFISVSLGQAVGLPIVGMLVNEFSYADAFAMFAAIGILAALLSPLYPRSLDQSADEIGDDETGLQAAYDYQLQTEEGEPYRAVKLEARRSSSTPDEL</sequence>
<dbReference type="PATRIC" id="fig|1305731.5.peg.2256"/>
<reference evidence="3 4" key="1">
    <citation type="submission" date="2015-09" db="EMBL/GenBank/DDBJ databases">
        <title>Identification and resolution of microdiversity through metagenomic sequencing of parallel consortia.</title>
        <authorList>
            <person name="Nelson W.C."/>
            <person name="Romine M.F."/>
            <person name="Lindemann S.R."/>
        </authorList>
    </citation>
    <scope>NUCLEOTIDE SEQUENCE [LARGE SCALE GENOMIC DNA]</scope>
    <source>
        <strain evidence="3">HL-55</strain>
    </source>
</reference>
<name>A0A0N8KK37_9GAMM</name>
<evidence type="ECO:0000313" key="3">
    <source>
        <dbReference type="EMBL" id="KPQ27050.1"/>
    </source>
</evidence>
<dbReference type="STRING" id="1305731.GCA_000934705_01886"/>
<keyword evidence="2" id="KW-0472">Membrane</keyword>
<evidence type="ECO:0000313" key="4">
    <source>
        <dbReference type="Proteomes" id="UP000050416"/>
    </source>
</evidence>
<dbReference type="SUPFAM" id="SSF103473">
    <property type="entry name" value="MFS general substrate transporter"/>
    <property type="match status" value="1"/>
</dbReference>
<dbReference type="InterPro" id="IPR036259">
    <property type="entry name" value="MFS_trans_sf"/>
</dbReference>
<accession>A0A0N8KK37</accession>
<feature type="region of interest" description="Disordered" evidence="1">
    <location>
        <begin position="100"/>
        <end position="122"/>
    </location>
</feature>
<keyword evidence="2" id="KW-1133">Transmembrane helix</keyword>
<keyword evidence="2" id="KW-0812">Transmembrane</keyword>